<dbReference type="PANTHER" id="PTHR46116:SF26">
    <property type="entry name" value="UBIQUITIN-CONJUGATING ENZYME E2 Z"/>
    <property type="match status" value="1"/>
</dbReference>
<dbReference type="PROSITE" id="PS50127">
    <property type="entry name" value="UBC_2"/>
    <property type="match status" value="1"/>
</dbReference>
<keyword evidence="9" id="KW-0067">ATP-binding</keyword>
<protein>
    <recommendedName>
        <fullName evidence="11">Ubiquitin-conjugating enzyme E2 Z</fullName>
        <ecNumber evidence="3">2.3.2.23</ecNumber>
    </recommendedName>
    <alternativeName>
        <fullName evidence="12">E2 ubiquitin-conjugating enzyme Z</fullName>
    </alternativeName>
    <alternativeName>
        <fullName evidence="14">Ubiquitin carrier protein Z</fullName>
    </alternativeName>
    <alternativeName>
        <fullName evidence="13">Ubiquitin-protein ligase Z</fullName>
    </alternativeName>
</protein>
<dbReference type="AlphaFoldDB" id="A0A9Q0S515"/>
<dbReference type="SUPFAM" id="SSF54495">
    <property type="entry name" value="UBC-like"/>
    <property type="match status" value="1"/>
</dbReference>
<evidence type="ECO:0000256" key="1">
    <source>
        <dbReference type="ARBA" id="ARBA00004123"/>
    </source>
</evidence>
<dbReference type="GO" id="GO:0061631">
    <property type="term" value="F:ubiquitin conjugating enzyme activity"/>
    <property type="evidence" value="ECO:0007669"/>
    <property type="project" value="UniProtKB-EC"/>
</dbReference>
<keyword evidence="7" id="KW-0547">Nucleotide-binding</keyword>
<evidence type="ECO:0000256" key="5">
    <source>
        <dbReference type="ARBA" id="ARBA00022679"/>
    </source>
</evidence>
<keyword evidence="17" id="KW-1185">Reference proteome</keyword>
<feature type="domain" description="UBC core" evidence="15">
    <location>
        <begin position="38"/>
        <end position="194"/>
    </location>
</feature>
<evidence type="ECO:0000256" key="12">
    <source>
        <dbReference type="ARBA" id="ARBA00041798"/>
    </source>
</evidence>
<evidence type="ECO:0000256" key="3">
    <source>
        <dbReference type="ARBA" id="ARBA00012486"/>
    </source>
</evidence>
<dbReference type="PANTHER" id="PTHR46116">
    <property type="entry name" value="(E3-INDEPENDENT) E2 UBIQUITIN-CONJUGATING ENZYME"/>
    <property type="match status" value="1"/>
</dbReference>
<dbReference type="GO" id="GO:0004869">
    <property type="term" value="F:cysteine-type endopeptidase inhibitor activity"/>
    <property type="evidence" value="ECO:0007669"/>
    <property type="project" value="TreeGrafter"/>
</dbReference>
<keyword evidence="6" id="KW-0053">Apoptosis</keyword>
<dbReference type="GO" id="GO:0005634">
    <property type="term" value="C:nucleus"/>
    <property type="evidence" value="ECO:0007669"/>
    <property type="project" value="UniProtKB-SubCell"/>
</dbReference>
<evidence type="ECO:0000256" key="10">
    <source>
        <dbReference type="ARBA" id="ARBA00023242"/>
    </source>
</evidence>
<evidence type="ECO:0000256" key="11">
    <source>
        <dbReference type="ARBA" id="ARBA00039894"/>
    </source>
</evidence>
<evidence type="ECO:0000256" key="14">
    <source>
        <dbReference type="ARBA" id="ARBA00042401"/>
    </source>
</evidence>
<proteinExistence type="predicted"/>
<dbReference type="Gene3D" id="3.10.110.10">
    <property type="entry name" value="Ubiquitin Conjugating Enzyme"/>
    <property type="match status" value="1"/>
</dbReference>
<dbReference type="SMART" id="SM00212">
    <property type="entry name" value="UBCc"/>
    <property type="match status" value="1"/>
</dbReference>
<evidence type="ECO:0000256" key="8">
    <source>
        <dbReference type="ARBA" id="ARBA00022786"/>
    </source>
</evidence>
<evidence type="ECO:0000256" key="7">
    <source>
        <dbReference type="ARBA" id="ARBA00022741"/>
    </source>
</evidence>
<comment type="subcellular location">
    <subcellularLocation>
        <location evidence="2">Cytoplasm</location>
    </subcellularLocation>
    <subcellularLocation>
        <location evidence="1">Nucleus</location>
    </subcellularLocation>
</comment>
<dbReference type="GO" id="GO:0043066">
    <property type="term" value="P:negative regulation of apoptotic process"/>
    <property type="evidence" value="ECO:0007669"/>
    <property type="project" value="TreeGrafter"/>
</dbReference>
<evidence type="ECO:0000259" key="15">
    <source>
        <dbReference type="PROSITE" id="PS50127"/>
    </source>
</evidence>
<reference evidence="16" key="1">
    <citation type="submission" date="2022-07" db="EMBL/GenBank/DDBJ databases">
        <authorList>
            <person name="Trinca V."/>
            <person name="Uliana J.V.C."/>
            <person name="Torres T.T."/>
            <person name="Ward R.J."/>
            <person name="Monesi N."/>
        </authorList>
    </citation>
    <scope>NUCLEOTIDE SEQUENCE</scope>
    <source>
        <strain evidence="16">HSMRA1968</strain>
        <tissue evidence="16">Whole embryos</tissue>
    </source>
</reference>
<dbReference type="EMBL" id="WJQU01000002">
    <property type="protein sequence ID" value="KAJ6643705.1"/>
    <property type="molecule type" value="Genomic_DNA"/>
</dbReference>
<evidence type="ECO:0000256" key="2">
    <source>
        <dbReference type="ARBA" id="ARBA00004496"/>
    </source>
</evidence>
<sequence length="240" mass="27319">MTFCAFFVQSSEIFISSGVDSMSQTERKHNDEQDIAPLHASRINKDIVQFFTSPVPDIMLCPDANNILVSHAIIIGPDKTPYEGGFFYFYIKLPHDYPFSPPTVKLMTTDQNRVRFNPNLYACGRVCLSILNTWSGPQWSPGNTLMGVLLSIQSVLNEEPYKNEPGASSLPHRCTDPVAQYNKIILHETIRVAISYYEQVITSNLCRDGHQMKDPFNQPRGKFQYKQLLVEFNKLKGKYS</sequence>
<keyword evidence="4" id="KW-0963">Cytoplasm</keyword>
<evidence type="ECO:0000256" key="6">
    <source>
        <dbReference type="ARBA" id="ARBA00022703"/>
    </source>
</evidence>
<dbReference type="GO" id="GO:0005524">
    <property type="term" value="F:ATP binding"/>
    <property type="evidence" value="ECO:0007669"/>
    <property type="project" value="UniProtKB-KW"/>
</dbReference>
<evidence type="ECO:0000313" key="17">
    <source>
        <dbReference type="Proteomes" id="UP001151699"/>
    </source>
</evidence>
<evidence type="ECO:0000313" key="16">
    <source>
        <dbReference type="EMBL" id="KAJ6643705.1"/>
    </source>
</evidence>
<evidence type="ECO:0000256" key="9">
    <source>
        <dbReference type="ARBA" id="ARBA00022840"/>
    </source>
</evidence>
<dbReference type="EC" id="2.3.2.23" evidence="3"/>
<gene>
    <name evidence="16" type="primary">ube2z</name>
    <name evidence="16" type="ORF">Bhyg_08670</name>
</gene>
<dbReference type="GO" id="GO:0005737">
    <property type="term" value="C:cytoplasm"/>
    <property type="evidence" value="ECO:0007669"/>
    <property type="project" value="UniProtKB-SubCell"/>
</dbReference>
<name>A0A9Q0S515_9DIPT</name>
<dbReference type="CDD" id="cd23809">
    <property type="entry name" value="UBCc_UBE2Z"/>
    <property type="match status" value="1"/>
</dbReference>
<keyword evidence="10" id="KW-0539">Nucleus</keyword>
<dbReference type="OrthoDB" id="47801at2759"/>
<dbReference type="GO" id="GO:0006915">
    <property type="term" value="P:apoptotic process"/>
    <property type="evidence" value="ECO:0007669"/>
    <property type="project" value="UniProtKB-KW"/>
</dbReference>
<dbReference type="InterPro" id="IPR000608">
    <property type="entry name" value="UBC"/>
</dbReference>
<dbReference type="Proteomes" id="UP001151699">
    <property type="component" value="Chromosome B"/>
</dbReference>
<evidence type="ECO:0000256" key="4">
    <source>
        <dbReference type="ARBA" id="ARBA00022490"/>
    </source>
</evidence>
<comment type="caution">
    <text evidence="16">The sequence shown here is derived from an EMBL/GenBank/DDBJ whole genome shotgun (WGS) entry which is preliminary data.</text>
</comment>
<keyword evidence="5" id="KW-0808">Transferase</keyword>
<dbReference type="Pfam" id="PF00179">
    <property type="entry name" value="UQ_con"/>
    <property type="match status" value="1"/>
</dbReference>
<evidence type="ECO:0000256" key="13">
    <source>
        <dbReference type="ARBA" id="ARBA00042316"/>
    </source>
</evidence>
<keyword evidence="8" id="KW-0833">Ubl conjugation pathway</keyword>
<dbReference type="InterPro" id="IPR016135">
    <property type="entry name" value="UBQ-conjugating_enzyme/RWD"/>
</dbReference>
<accession>A0A9Q0S515</accession>
<organism evidence="16 17">
    <name type="scientific">Pseudolycoriella hygida</name>
    <dbReference type="NCBI Taxonomy" id="35572"/>
    <lineage>
        <taxon>Eukaryota</taxon>
        <taxon>Metazoa</taxon>
        <taxon>Ecdysozoa</taxon>
        <taxon>Arthropoda</taxon>
        <taxon>Hexapoda</taxon>
        <taxon>Insecta</taxon>
        <taxon>Pterygota</taxon>
        <taxon>Neoptera</taxon>
        <taxon>Endopterygota</taxon>
        <taxon>Diptera</taxon>
        <taxon>Nematocera</taxon>
        <taxon>Sciaroidea</taxon>
        <taxon>Sciaridae</taxon>
        <taxon>Pseudolycoriella</taxon>
    </lineage>
</organism>